<keyword evidence="1" id="KW-0812">Transmembrane</keyword>
<gene>
    <name evidence="3" type="ORF">FM121_04455</name>
</gene>
<keyword evidence="4" id="KW-1185">Reference proteome</keyword>
<evidence type="ECO:0000313" key="3">
    <source>
        <dbReference type="EMBL" id="SLM85325.1"/>
    </source>
</evidence>
<keyword evidence="1" id="KW-1133">Transmembrane helix</keyword>
<feature type="domain" description="Membrane protein NfeD2 N-terminal transmembrane" evidence="2">
    <location>
        <begin position="6"/>
        <end position="96"/>
    </location>
</feature>
<dbReference type="Pfam" id="PF25842">
    <property type="entry name" value="NfeD_TM"/>
    <property type="match status" value="1"/>
</dbReference>
<dbReference type="InterPro" id="IPR058653">
    <property type="entry name" value="NfeD2_TM"/>
</dbReference>
<dbReference type="EMBL" id="FWFD01000008">
    <property type="protein sequence ID" value="SLM85325.1"/>
    <property type="molecule type" value="Genomic_DNA"/>
</dbReference>
<feature type="transmembrane region" description="Helical" evidence="1">
    <location>
        <begin position="12"/>
        <end position="32"/>
    </location>
</feature>
<protein>
    <recommendedName>
        <fullName evidence="2">Membrane protein NfeD2 N-terminal transmembrane domain-containing protein</fullName>
    </recommendedName>
</protein>
<feature type="transmembrane region" description="Helical" evidence="1">
    <location>
        <begin position="44"/>
        <end position="61"/>
    </location>
</feature>
<proteinExistence type="predicted"/>
<organism evidence="3 4">
    <name type="scientific">Vagococcus fluvialis bH819</name>
    <dbReference type="NCBI Taxonomy" id="1255619"/>
    <lineage>
        <taxon>Bacteria</taxon>
        <taxon>Bacillati</taxon>
        <taxon>Bacillota</taxon>
        <taxon>Bacilli</taxon>
        <taxon>Lactobacillales</taxon>
        <taxon>Enterococcaceae</taxon>
        <taxon>Vagococcus</taxon>
    </lineage>
</organism>
<accession>A0A1X6WM26</accession>
<evidence type="ECO:0000313" key="4">
    <source>
        <dbReference type="Proteomes" id="UP000195918"/>
    </source>
</evidence>
<sequence length="173" mass="19174">MIAGYPLDTIYLYILIGCTVISILLFIFGDIFDFDGPLDPMLMVPWIAFTSLFGIIGENFFNLKSLVVFLISGGIATIIVFLMNFYILVPLKNSESSIAITEKDLEGQKATVITPIPLKGMGEIKISSVTGTITRPASYYKPQVEEVKAGSDVLVIEIKDRVCYVVPYKENFI</sequence>
<dbReference type="Gene3D" id="2.40.50.140">
    <property type="entry name" value="Nucleic acid-binding proteins"/>
    <property type="match status" value="1"/>
</dbReference>
<dbReference type="AlphaFoldDB" id="A0A1X6WM26"/>
<evidence type="ECO:0000259" key="2">
    <source>
        <dbReference type="Pfam" id="PF25842"/>
    </source>
</evidence>
<dbReference type="OrthoDB" id="1683445at2"/>
<reference evidence="4" key="1">
    <citation type="submission" date="2017-02" db="EMBL/GenBank/DDBJ databases">
        <authorList>
            <person name="Dridi B."/>
        </authorList>
    </citation>
    <scope>NUCLEOTIDE SEQUENCE [LARGE SCALE GENOMIC DNA]</scope>
    <source>
        <strain evidence="4">bH819</strain>
    </source>
</reference>
<name>A0A1X6WM26_9ENTE</name>
<dbReference type="InterPro" id="IPR012340">
    <property type="entry name" value="NA-bd_OB-fold"/>
</dbReference>
<keyword evidence="1" id="KW-0472">Membrane</keyword>
<feature type="transmembrane region" description="Helical" evidence="1">
    <location>
        <begin position="67"/>
        <end position="89"/>
    </location>
</feature>
<dbReference type="RefSeq" id="WP_086950962.1">
    <property type="nucleotide sequence ID" value="NZ_FWFD01000008.1"/>
</dbReference>
<dbReference type="Proteomes" id="UP000195918">
    <property type="component" value="Unassembled WGS sequence"/>
</dbReference>
<evidence type="ECO:0000256" key="1">
    <source>
        <dbReference type="SAM" id="Phobius"/>
    </source>
</evidence>